<keyword evidence="3 7" id="KW-0732">Signal</keyword>
<evidence type="ECO:0000256" key="6">
    <source>
        <dbReference type="ARBA" id="ARBA00047512"/>
    </source>
</evidence>
<evidence type="ECO:0000256" key="4">
    <source>
        <dbReference type="ARBA" id="ARBA00022798"/>
    </source>
</evidence>
<keyword evidence="5" id="KW-0378">Hydrolase</keyword>
<evidence type="ECO:0000313" key="9">
    <source>
        <dbReference type="Proteomes" id="UP001652740"/>
    </source>
</evidence>
<organism evidence="9 10">
    <name type="scientific">Galleria mellonella</name>
    <name type="common">Greater wax moth</name>
    <dbReference type="NCBI Taxonomy" id="7137"/>
    <lineage>
        <taxon>Eukaryota</taxon>
        <taxon>Metazoa</taxon>
        <taxon>Ecdysozoa</taxon>
        <taxon>Arthropoda</taxon>
        <taxon>Hexapoda</taxon>
        <taxon>Insecta</taxon>
        <taxon>Pterygota</taxon>
        <taxon>Neoptera</taxon>
        <taxon>Endopterygota</taxon>
        <taxon>Lepidoptera</taxon>
        <taxon>Glossata</taxon>
        <taxon>Ditrysia</taxon>
        <taxon>Pyraloidea</taxon>
        <taxon>Pyralidae</taxon>
        <taxon>Galleriinae</taxon>
        <taxon>Galleria</taxon>
    </lineage>
</organism>
<evidence type="ECO:0000256" key="1">
    <source>
        <dbReference type="ARBA" id="ARBA00007277"/>
    </source>
</evidence>
<dbReference type="PANTHER" id="PTHR43620:SF7">
    <property type="entry name" value="GLYCEROPHOSPHODIESTER PHOSPHODIESTERASE GDPD5-RELATED"/>
    <property type="match status" value="1"/>
</dbReference>
<dbReference type="KEGG" id="gmw:113522836"/>
<dbReference type="AlphaFoldDB" id="A0A6J1X533"/>
<evidence type="ECO:0000256" key="5">
    <source>
        <dbReference type="ARBA" id="ARBA00022801"/>
    </source>
</evidence>
<dbReference type="PROSITE" id="PS51704">
    <property type="entry name" value="GP_PDE"/>
    <property type="match status" value="1"/>
</dbReference>
<dbReference type="OrthoDB" id="1058301at2759"/>
<dbReference type="RefSeq" id="XP_031769782.2">
    <property type="nucleotide sequence ID" value="XM_031913922.2"/>
</dbReference>
<dbReference type="Proteomes" id="UP001652740">
    <property type="component" value="Unplaced"/>
</dbReference>
<dbReference type="GO" id="GO:0006071">
    <property type="term" value="P:glycerol metabolic process"/>
    <property type="evidence" value="ECO:0007669"/>
    <property type="project" value="UniProtKB-KW"/>
</dbReference>
<feature type="chain" id="PRO_5044639801" description="glycerophosphodiester phosphodiesterase" evidence="7">
    <location>
        <begin position="19"/>
        <end position="371"/>
    </location>
</feature>
<evidence type="ECO:0000256" key="2">
    <source>
        <dbReference type="ARBA" id="ARBA00012247"/>
    </source>
</evidence>
<feature type="domain" description="GP-PDE" evidence="8">
    <location>
        <begin position="39"/>
        <end position="366"/>
    </location>
</feature>
<evidence type="ECO:0000256" key="3">
    <source>
        <dbReference type="ARBA" id="ARBA00022729"/>
    </source>
</evidence>
<reference evidence="10 11" key="1">
    <citation type="submission" date="2025-05" db="UniProtKB">
        <authorList>
            <consortium name="RefSeq"/>
        </authorList>
    </citation>
    <scope>IDENTIFICATION</scope>
    <source>
        <tissue evidence="10 11">Whole larvae</tissue>
    </source>
</reference>
<dbReference type="RefSeq" id="XP_026764470.2">
    <property type="nucleotide sequence ID" value="XM_026908669.3"/>
</dbReference>
<protein>
    <recommendedName>
        <fullName evidence="2">glycerophosphodiester phosphodiesterase</fullName>
        <ecNumber evidence="2">3.1.4.46</ecNumber>
    </recommendedName>
</protein>
<dbReference type="GO" id="GO:0006629">
    <property type="term" value="P:lipid metabolic process"/>
    <property type="evidence" value="ECO:0007669"/>
    <property type="project" value="InterPro"/>
</dbReference>
<dbReference type="Gene3D" id="3.20.20.190">
    <property type="entry name" value="Phosphatidylinositol (PI) phosphodiesterase"/>
    <property type="match status" value="1"/>
</dbReference>
<evidence type="ECO:0000313" key="11">
    <source>
        <dbReference type="RefSeq" id="XP_031769782.2"/>
    </source>
</evidence>
<keyword evidence="4" id="KW-0319">Glycerol metabolism</keyword>
<dbReference type="Pfam" id="PF03009">
    <property type="entry name" value="GDPD"/>
    <property type="match status" value="1"/>
</dbReference>
<dbReference type="EC" id="3.1.4.46" evidence="2"/>
<dbReference type="GO" id="GO:0008889">
    <property type="term" value="F:glycerophosphodiester phosphodiesterase activity"/>
    <property type="evidence" value="ECO:0007669"/>
    <property type="project" value="UniProtKB-EC"/>
</dbReference>
<name>A0A6J1X533_GALME</name>
<evidence type="ECO:0000259" key="8">
    <source>
        <dbReference type="PROSITE" id="PS51704"/>
    </source>
</evidence>
<comment type="similarity">
    <text evidence="1">Belongs to the glycerophosphoryl diester phosphodiesterase family.</text>
</comment>
<comment type="catalytic activity">
    <reaction evidence="6">
        <text>a sn-glycero-3-phosphodiester + H2O = an alcohol + sn-glycerol 3-phosphate + H(+)</text>
        <dbReference type="Rhea" id="RHEA:12969"/>
        <dbReference type="ChEBI" id="CHEBI:15377"/>
        <dbReference type="ChEBI" id="CHEBI:15378"/>
        <dbReference type="ChEBI" id="CHEBI:30879"/>
        <dbReference type="ChEBI" id="CHEBI:57597"/>
        <dbReference type="ChEBI" id="CHEBI:83408"/>
        <dbReference type="EC" id="3.1.4.46"/>
    </reaction>
</comment>
<dbReference type="CDD" id="cd08602">
    <property type="entry name" value="GDPD_ScGlpQ1_like"/>
    <property type="match status" value="1"/>
</dbReference>
<gene>
    <name evidence="10 11" type="primary">LOC113522836</name>
</gene>
<feature type="signal peptide" evidence="7">
    <location>
        <begin position="1"/>
        <end position="18"/>
    </location>
</feature>
<evidence type="ECO:0000313" key="10">
    <source>
        <dbReference type="RefSeq" id="XP_026764470.2"/>
    </source>
</evidence>
<sequence>MDFRVSLGILLLGFGVNSSSTPVTLSDNDIEKGTSECSPLVIAHRGASGYIPEHTLGAYTLALTMGADYIEPDLVMTKDGYLIIRHDNELGLTTDISQHPEFADRRRKKTVDGIELTGWFTEDFNLSEIKILRAIERIPTIRPGNARMNNSFSVMTFQEIIDLAKNFQHVQKRVIGIYPEIKHSTHFRRLGLPMEQLVVDTLHQNGYIGSNAPIYIQSFEVNNLKELKNITDLRLLQLFDNKSTQPFDQRELGTGLTYGDMATLEGLKEVAKYAYAVGPDKSYIIPRDSNNRLGKATAFVKDAHSVGLKVHPHTFRAENFFLPANFQSVNSDENAIGDLKSEIETYLATGIDGLFSDHPDIPVRIRSTCVK</sequence>
<dbReference type="InterPro" id="IPR030395">
    <property type="entry name" value="GP_PDE_dom"/>
</dbReference>
<evidence type="ECO:0000256" key="7">
    <source>
        <dbReference type="SAM" id="SignalP"/>
    </source>
</evidence>
<dbReference type="GeneID" id="113522836"/>
<dbReference type="PANTHER" id="PTHR43620">
    <property type="entry name" value="GLYCEROPHOSPHORYL DIESTER PHOSPHODIESTERASE"/>
    <property type="match status" value="1"/>
</dbReference>
<proteinExistence type="inferred from homology"/>
<dbReference type="SUPFAM" id="SSF51695">
    <property type="entry name" value="PLC-like phosphodiesterases"/>
    <property type="match status" value="1"/>
</dbReference>
<dbReference type="InterPro" id="IPR017946">
    <property type="entry name" value="PLC-like_Pdiesterase_TIM-brl"/>
</dbReference>
<keyword evidence="9" id="KW-1185">Reference proteome</keyword>
<accession>A0A6J1X533</accession>